<dbReference type="OrthoDB" id="6745689at2759"/>
<organism evidence="2 3">
    <name type="scientific">Acanthoscelides obtectus</name>
    <name type="common">Bean weevil</name>
    <name type="synonym">Bruchus obtectus</name>
    <dbReference type="NCBI Taxonomy" id="200917"/>
    <lineage>
        <taxon>Eukaryota</taxon>
        <taxon>Metazoa</taxon>
        <taxon>Ecdysozoa</taxon>
        <taxon>Arthropoda</taxon>
        <taxon>Hexapoda</taxon>
        <taxon>Insecta</taxon>
        <taxon>Pterygota</taxon>
        <taxon>Neoptera</taxon>
        <taxon>Endopterygota</taxon>
        <taxon>Coleoptera</taxon>
        <taxon>Polyphaga</taxon>
        <taxon>Cucujiformia</taxon>
        <taxon>Chrysomeloidea</taxon>
        <taxon>Chrysomelidae</taxon>
        <taxon>Bruchinae</taxon>
        <taxon>Bruchini</taxon>
        <taxon>Acanthoscelides</taxon>
    </lineage>
</organism>
<accession>A0A9P0PLY6</accession>
<name>A0A9P0PLY6_ACAOB</name>
<sequence>MGDKPVMYFHFASGDTRLTFAVGSNPMAGQQPRTAGAGAVSSTTCANTASKRQGCGSRSGGCNSSSASMSETRNSTMALMPPPNSSQVLYDKSGQVDQLEATQTFQRKLFMSQMSQF</sequence>
<dbReference type="AlphaFoldDB" id="A0A9P0PLY6"/>
<gene>
    <name evidence="2" type="ORF">ACAOBT_LOCUS18921</name>
</gene>
<feature type="compositionally biased region" description="Low complexity" evidence="1">
    <location>
        <begin position="50"/>
        <end position="70"/>
    </location>
</feature>
<feature type="region of interest" description="Disordered" evidence="1">
    <location>
        <begin position="48"/>
        <end position="86"/>
    </location>
</feature>
<protein>
    <submittedName>
        <fullName evidence="2">Uncharacterized protein</fullName>
    </submittedName>
</protein>
<evidence type="ECO:0000313" key="2">
    <source>
        <dbReference type="EMBL" id="CAH1989258.1"/>
    </source>
</evidence>
<reference evidence="2" key="1">
    <citation type="submission" date="2022-03" db="EMBL/GenBank/DDBJ databases">
        <authorList>
            <person name="Sayadi A."/>
        </authorList>
    </citation>
    <scope>NUCLEOTIDE SEQUENCE</scope>
</reference>
<dbReference type="EMBL" id="CAKOFQ010007059">
    <property type="protein sequence ID" value="CAH1989258.1"/>
    <property type="molecule type" value="Genomic_DNA"/>
</dbReference>
<dbReference type="Proteomes" id="UP001152888">
    <property type="component" value="Unassembled WGS sequence"/>
</dbReference>
<evidence type="ECO:0000256" key="1">
    <source>
        <dbReference type="SAM" id="MobiDB-lite"/>
    </source>
</evidence>
<proteinExistence type="predicted"/>
<evidence type="ECO:0000313" key="3">
    <source>
        <dbReference type="Proteomes" id="UP001152888"/>
    </source>
</evidence>
<comment type="caution">
    <text evidence="2">The sequence shown here is derived from an EMBL/GenBank/DDBJ whole genome shotgun (WGS) entry which is preliminary data.</text>
</comment>
<keyword evidence="3" id="KW-1185">Reference proteome</keyword>